<dbReference type="KEGG" id="rmr:Rmar_2418"/>
<dbReference type="eggNOG" id="COG1794">
    <property type="taxonomic scope" value="Bacteria"/>
</dbReference>
<sequence>MKDKVIGVIGGMGPYAGLELVRHIFDQTLAASDQEHLPVVLFSMGDRVPDRSAFLFGKTSENPAYAIAEQIRMAESVGAVVVGIPCNTAHAPSIFNVMLEELARTGSRVRVLHLIEETVRFLREHYPDVKRVGVLSTLATYRLGLYRKALEAAGYEAVIADESVQETIVNRAIFDPSYGIKAQSHPVSKIARQSVLTGIEHLRQKGVEAVVLGCTELPLAVPEPEVDGIPIIDPSLALARALIRETYPEQLKPL</sequence>
<organism evidence="3 4">
    <name type="scientific">Rhodothermus marinus (strain ATCC 43812 / DSM 4252 / R-10)</name>
    <name type="common">Rhodothermus obamensis</name>
    <dbReference type="NCBI Taxonomy" id="518766"/>
    <lineage>
        <taxon>Bacteria</taxon>
        <taxon>Pseudomonadati</taxon>
        <taxon>Rhodothermota</taxon>
        <taxon>Rhodothermia</taxon>
        <taxon>Rhodothermales</taxon>
        <taxon>Rhodothermaceae</taxon>
        <taxon>Rhodothermus</taxon>
    </lineage>
</organism>
<dbReference type="InterPro" id="IPR015942">
    <property type="entry name" value="Asp/Glu/hydantoin_racemase"/>
</dbReference>
<dbReference type="SUPFAM" id="SSF53681">
    <property type="entry name" value="Aspartate/glutamate racemase"/>
    <property type="match status" value="2"/>
</dbReference>
<evidence type="ECO:0000256" key="1">
    <source>
        <dbReference type="ARBA" id="ARBA00007847"/>
    </source>
</evidence>
<dbReference type="GO" id="GO:0047661">
    <property type="term" value="F:amino-acid racemase activity"/>
    <property type="evidence" value="ECO:0007669"/>
    <property type="project" value="InterPro"/>
</dbReference>
<dbReference type="EMBL" id="CP001807">
    <property type="protein sequence ID" value="ACY49296.1"/>
    <property type="molecule type" value="Genomic_DNA"/>
</dbReference>
<proteinExistence type="inferred from homology"/>
<dbReference type="NCBIfam" id="TIGR00035">
    <property type="entry name" value="asp_race"/>
    <property type="match status" value="1"/>
</dbReference>
<dbReference type="OrthoDB" id="9803739at2"/>
<dbReference type="InterPro" id="IPR004380">
    <property type="entry name" value="Asp_race"/>
</dbReference>
<dbReference type="HOGENOM" id="CLU_055360_2_0_10"/>
<evidence type="ECO:0000256" key="2">
    <source>
        <dbReference type="ARBA" id="ARBA00023235"/>
    </source>
</evidence>
<accession>D0MF40</accession>
<dbReference type="AlphaFoldDB" id="D0MF40"/>
<keyword evidence="4" id="KW-1185">Reference proteome</keyword>
<name>D0MF40_RHOM4</name>
<protein>
    <submittedName>
        <fullName evidence="3">Aspartate racemase</fullName>
    </submittedName>
</protein>
<dbReference type="PANTHER" id="PTHR21198:SF7">
    <property type="entry name" value="ASPARTATE-GLUTAMATE RACEMASE FAMILY"/>
    <property type="match status" value="1"/>
</dbReference>
<dbReference type="Proteomes" id="UP000002221">
    <property type="component" value="Chromosome"/>
</dbReference>
<evidence type="ECO:0000313" key="4">
    <source>
        <dbReference type="Proteomes" id="UP000002221"/>
    </source>
</evidence>
<reference evidence="3 4" key="1">
    <citation type="journal article" date="2009" name="Stand. Genomic Sci.">
        <title>Complete genome sequence of Rhodothermus marinus type strain (R-10).</title>
        <authorList>
            <person name="Nolan M."/>
            <person name="Tindall B.J."/>
            <person name="Pomrenke H."/>
            <person name="Lapidus A."/>
            <person name="Copeland A."/>
            <person name="Glavina Del Rio T."/>
            <person name="Lucas S."/>
            <person name="Chen F."/>
            <person name="Tice H."/>
            <person name="Cheng J.F."/>
            <person name="Saunders E."/>
            <person name="Han C."/>
            <person name="Bruce D."/>
            <person name="Goodwin L."/>
            <person name="Chain P."/>
            <person name="Pitluck S."/>
            <person name="Ovchinikova G."/>
            <person name="Pati A."/>
            <person name="Ivanova N."/>
            <person name="Mavromatis K."/>
            <person name="Chen A."/>
            <person name="Palaniappan K."/>
            <person name="Land M."/>
            <person name="Hauser L."/>
            <person name="Chang Y.J."/>
            <person name="Jeffries C.D."/>
            <person name="Brettin T."/>
            <person name="Goker M."/>
            <person name="Bristow J."/>
            <person name="Eisen J.A."/>
            <person name="Markowitz V."/>
            <person name="Hugenholtz P."/>
            <person name="Kyrpides N.C."/>
            <person name="Klenk H.P."/>
            <person name="Detter J.C."/>
        </authorList>
    </citation>
    <scope>NUCLEOTIDE SEQUENCE [LARGE SCALE GENOMIC DNA]</scope>
    <source>
        <strain evidence="4">ATCC 43812 / DSM 4252 / R-10</strain>
    </source>
</reference>
<gene>
    <name evidence="3" type="ordered locus">Rmar_2418</name>
</gene>
<dbReference type="Gene3D" id="3.40.50.1860">
    <property type="match status" value="2"/>
</dbReference>
<dbReference type="InterPro" id="IPR001920">
    <property type="entry name" value="Asp/Glu_race"/>
</dbReference>
<dbReference type="RefSeq" id="WP_012844906.1">
    <property type="nucleotide sequence ID" value="NC_013501.1"/>
</dbReference>
<dbReference type="Pfam" id="PF01177">
    <property type="entry name" value="Asp_Glu_race"/>
    <property type="match status" value="1"/>
</dbReference>
<evidence type="ECO:0000313" key="3">
    <source>
        <dbReference type="EMBL" id="ACY49296.1"/>
    </source>
</evidence>
<dbReference type="PANTHER" id="PTHR21198">
    <property type="entry name" value="GLUTAMATE RACEMASE"/>
    <property type="match status" value="1"/>
</dbReference>
<keyword evidence="2" id="KW-0413">Isomerase</keyword>
<comment type="similarity">
    <text evidence="1">Belongs to the aspartate/glutamate racemases family.</text>
</comment>
<dbReference type="STRING" id="518766.Rmar_2418"/>